<dbReference type="SUPFAM" id="SSF48264">
    <property type="entry name" value="Cytochrome P450"/>
    <property type="match status" value="1"/>
</dbReference>
<dbReference type="InterPro" id="IPR002401">
    <property type="entry name" value="Cyt_P450_E_grp-I"/>
</dbReference>
<evidence type="ECO:0000256" key="3">
    <source>
        <dbReference type="ARBA" id="ARBA00004406"/>
    </source>
</evidence>
<evidence type="ECO:0000256" key="7">
    <source>
        <dbReference type="ARBA" id="ARBA00022824"/>
    </source>
</evidence>
<dbReference type="PRINTS" id="PR00463">
    <property type="entry name" value="EP450I"/>
</dbReference>
<keyword evidence="15" id="KW-0732">Signal</keyword>
<proteinExistence type="inferred from homology"/>
<evidence type="ECO:0000256" key="12">
    <source>
        <dbReference type="ARBA" id="ARBA00023136"/>
    </source>
</evidence>
<keyword evidence="6 13" id="KW-0479">Metal-binding</keyword>
<dbReference type="AlphaFoldDB" id="A0A1L8EGE2"/>
<evidence type="ECO:0000256" key="2">
    <source>
        <dbReference type="ARBA" id="ARBA00004174"/>
    </source>
</evidence>
<dbReference type="GO" id="GO:0020037">
    <property type="term" value="F:heme binding"/>
    <property type="evidence" value="ECO:0007669"/>
    <property type="project" value="InterPro"/>
</dbReference>
<keyword evidence="11 14" id="KW-0503">Monooxygenase</keyword>
<evidence type="ECO:0000256" key="13">
    <source>
        <dbReference type="PIRSR" id="PIRSR602401-1"/>
    </source>
</evidence>
<dbReference type="Pfam" id="PF00067">
    <property type="entry name" value="p450"/>
    <property type="match status" value="1"/>
</dbReference>
<evidence type="ECO:0000256" key="9">
    <source>
        <dbReference type="ARBA" id="ARBA00023002"/>
    </source>
</evidence>
<dbReference type="GO" id="GO:0005789">
    <property type="term" value="C:endoplasmic reticulum membrane"/>
    <property type="evidence" value="ECO:0007669"/>
    <property type="project" value="UniProtKB-SubCell"/>
</dbReference>
<evidence type="ECO:0000256" key="1">
    <source>
        <dbReference type="ARBA" id="ARBA00001971"/>
    </source>
</evidence>
<sequence>MFIYLAILLLSALWIIIKRHYSQWQRLGLVCDEPVIPFGSMKPVFRKEKGMGFVITDIYERFHEKAVGIYLAFKPAILIRDAELARQMLTKDFNSFHDRGIYVDEKRDPLSANLFSLKGQSWRTMRAKLSPSFSSGKLKAMFGTVDEVADKLIGHMMKQVKDDHIHKLDIKEMTTNYAIDIVASVIFGLDVDSFSNPNNEFRMISDSLFKKTNAHLWHRIRNIMNFMCPPIAKFMSYFGTLDPITASLKDIVQRTIEFREKNGFIRKDLLQLFLQLRNTGKINDDTDTSEDIWRVESVAENLKFMSIDVIAANLLLFYVAGSETTSSNIAYTLYELAMHPDILEKAQNDVLECLKKHDLKPGGHLTYDAVQDMKYLDLCVMETSRKYPGIPTWNRECTQDYPIDDINFTIKKGTAIIIPIMGFGRDPKYFPQPMEYRPQRFAEEKSENNMVAFMPFGDGPRFCIAQRMGTLNVKVALAKILSNFNIEILPRKEVEFKFHSTPVLFPKEDLLITFIKRN</sequence>
<keyword evidence="9 14" id="KW-0560">Oxidoreductase</keyword>
<dbReference type="InterPro" id="IPR050476">
    <property type="entry name" value="Insect_CytP450_Detox"/>
</dbReference>
<protein>
    <submittedName>
        <fullName evidence="16">Putative cytochrome p450 6d3-like protein</fullName>
    </submittedName>
</protein>
<keyword evidence="7" id="KW-0256">Endoplasmic reticulum</keyword>
<dbReference type="Gene3D" id="1.10.630.10">
    <property type="entry name" value="Cytochrome P450"/>
    <property type="match status" value="1"/>
</dbReference>
<evidence type="ECO:0000256" key="4">
    <source>
        <dbReference type="ARBA" id="ARBA00010617"/>
    </source>
</evidence>
<dbReference type="GO" id="GO:0004497">
    <property type="term" value="F:monooxygenase activity"/>
    <property type="evidence" value="ECO:0007669"/>
    <property type="project" value="UniProtKB-KW"/>
</dbReference>
<organism evidence="16">
    <name type="scientific">Haematobia irritans</name>
    <name type="common">Horn fly</name>
    <name type="synonym">Conops irritans</name>
    <dbReference type="NCBI Taxonomy" id="7368"/>
    <lineage>
        <taxon>Eukaryota</taxon>
        <taxon>Metazoa</taxon>
        <taxon>Ecdysozoa</taxon>
        <taxon>Arthropoda</taxon>
        <taxon>Hexapoda</taxon>
        <taxon>Insecta</taxon>
        <taxon>Pterygota</taxon>
        <taxon>Neoptera</taxon>
        <taxon>Endopterygota</taxon>
        <taxon>Diptera</taxon>
        <taxon>Brachycera</taxon>
        <taxon>Muscomorpha</taxon>
        <taxon>Muscoidea</taxon>
        <taxon>Muscidae</taxon>
        <taxon>Haematobia</taxon>
    </lineage>
</organism>
<dbReference type="CDD" id="cd11056">
    <property type="entry name" value="CYP6-like"/>
    <property type="match status" value="1"/>
</dbReference>
<feature type="signal peptide" evidence="15">
    <location>
        <begin position="1"/>
        <end position="24"/>
    </location>
</feature>
<dbReference type="PANTHER" id="PTHR24292">
    <property type="entry name" value="CYTOCHROME P450"/>
    <property type="match status" value="1"/>
</dbReference>
<keyword evidence="12" id="KW-0472">Membrane</keyword>
<dbReference type="InterPro" id="IPR001128">
    <property type="entry name" value="Cyt_P450"/>
</dbReference>
<evidence type="ECO:0000256" key="11">
    <source>
        <dbReference type="ARBA" id="ARBA00023033"/>
    </source>
</evidence>
<evidence type="ECO:0000256" key="15">
    <source>
        <dbReference type="SAM" id="SignalP"/>
    </source>
</evidence>
<evidence type="ECO:0000256" key="6">
    <source>
        <dbReference type="ARBA" id="ARBA00022723"/>
    </source>
</evidence>
<keyword evidence="10 13" id="KW-0408">Iron</keyword>
<name>A0A1L8EGE2_HAEIR</name>
<comment type="cofactor">
    <cofactor evidence="1 13">
        <name>heme</name>
        <dbReference type="ChEBI" id="CHEBI:30413"/>
    </cofactor>
</comment>
<feature type="binding site" description="axial binding residue" evidence="13">
    <location>
        <position position="463"/>
    </location>
    <ligand>
        <name>heme</name>
        <dbReference type="ChEBI" id="CHEBI:30413"/>
    </ligand>
    <ligandPart>
        <name>Fe</name>
        <dbReference type="ChEBI" id="CHEBI:18248"/>
    </ligandPart>
</feature>
<dbReference type="PROSITE" id="PS00086">
    <property type="entry name" value="CYTOCHROME_P450"/>
    <property type="match status" value="1"/>
</dbReference>
<evidence type="ECO:0000256" key="14">
    <source>
        <dbReference type="RuleBase" id="RU000461"/>
    </source>
</evidence>
<evidence type="ECO:0000256" key="10">
    <source>
        <dbReference type="ARBA" id="ARBA00023004"/>
    </source>
</evidence>
<dbReference type="GO" id="GO:0005506">
    <property type="term" value="F:iron ion binding"/>
    <property type="evidence" value="ECO:0007669"/>
    <property type="project" value="InterPro"/>
</dbReference>
<comment type="similarity">
    <text evidence="4 14">Belongs to the cytochrome P450 family.</text>
</comment>
<comment type="subcellular location">
    <subcellularLocation>
        <location evidence="3">Endoplasmic reticulum membrane</location>
        <topology evidence="3">Peripheral membrane protein</topology>
    </subcellularLocation>
    <subcellularLocation>
        <location evidence="2">Microsome membrane</location>
        <topology evidence="2">Peripheral membrane protein</topology>
    </subcellularLocation>
</comment>
<dbReference type="PRINTS" id="PR00385">
    <property type="entry name" value="P450"/>
</dbReference>
<dbReference type="GO" id="GO:0016705">
    <property type="term" value="F:oxidoreductase activity, acting on paired donors, with incorporation or reduction of molecular oxygen"/>
    <property type="evidence" value="ECO:0007669"/>
    <property type="project" value="InterPro"/>
</dbReference>
<dbReference type="EMBL" id="GFDG01001007">
    <property type="protein sequence ID" value="JAV17792.1"/>
    <property type="molecule type" value="Transcribed_RNA"/>
</dbReference>
<evidence type="ECO:0000256" key="5">
    <source>
        <dbReference type="ARBA" id="ARBA00022617"/>
    </source>
</evidence>
<dbReference type="PANTHER" id="PTHR24292:SF93">
    <property type="entry name" value="CYTOCHROME P450 310A1-RELATED"/>
    <property type="match status" value="1"/>
</dbReference>
<dbReference type="InterPro" id="IPR017972">
    <property type="entry name" value="Cyt_P450_CS"/>
</dbReference>
<evidence type="ECO:0000256" key="8">
    <source>
        <dbReference type="ARBA" id="ARBA00022848"/>
    </source>
</evidence>
<evidence type="ECO:0000313" key="16">
    <source>
        <dbReference type="EMBL" id="JAV17792.1"/>
    </source>
</evidence>
<reference evidence="16" key="1">
    <citation type="submission" date="2017-01" db="EMBL/GenBank/DDBJ databases">
        <title>An insight into the sialome and mialome of the horn fly, Haematobia irritans.</title>
        <authorList>
            <person name="Breijo M."/>
            <person name="Boiani M."/>
            <person name="Ures X."/>
            <person name="Rocha S."/>
            <person name="Sequeira M."/>
            <person name="Ribeiro J.M."/>
        </authorList>
    </citation>
    <scope>NUCLEOTIDE SEQUENCE</scope>
</reference>
<dbReference type="InterPro" id="IPR036396">
    <property type="entry name" value="Cyt_P450_sf"/>
</dbReference>
<dbReference type="FunFam" id="1.10.630.10:FF:000042">
    <property type="entry name" value="Cytochrome P450"/>
    <property type="match status" value="1"/>
</dbReference>
<feature type="chain" id="PRO_5012228256" evidence="15">
    <location>
        <begin position="25"/>
        <end position="518"/>
    </location>
</feature>
<accession>A0A1L8EGE2</accession>
<keyword evidence="5 13" id="KW-0349">Heme</keyword>
<keyword evidence="8" id="KW-0492">Microsome</keyword>